<dbReference type="OrthoDB" id="5838431at2759"/>
<accession>A0A8S1EHQ1</accession>
<evidence type="ECO:0000313" key="1">
    <source>
        <dbReference type="EMBL" id="CAB3400719.1"/>
    </source>
</evidence>
<organism evidence="1 2">
    <name type="scientific">Caenorhabditis bovis</name>
    <dbReference type="NCBI Taxonomy" id="2654633"/>
    <lineage>
        <taxon>Eukaryota</taxon>
        <taxon>Metazoa</taxon>
        <taxon>Ecdysozoa</taxon>
        <taxon>Nematoda</taxon>
        <taxon>Chromadorea</taxon>
        <taxon>Rhabditida</taxon>
        <taxon>Rhabditina</taxon>
        <taxon>Rhabditomorpha</taxon>
        <taxon>Rhabditoidea</taxon>
        <taxon>Rhabditidae</taxon>
        <taxon>Peloderinae</taxon>
        <taxon>Caenorhabditis</taxon>
    </lineage>
</organism>
<protein>
    <submittedName>
        <fullName evidence="1">Uncharacterized protein</fullName>
    </submittedName>
</protein>
<dbReference type="EMBL" id="CADEPM010000002">
    <property type="protein sequence ID" value="CAB3400719.1"/>
    <property type="molecule type" value="Genomic_DNA"/>
</dbReference>
<reference evidence="1 2" key="1">
    <citation type="submission" date="2020-04" db="EMBL/GenBank/DDBJ databases">
        <authorList>
            <person name="Laetsch R D."/>
            <person name="Stevens L."/>
            <person name="Kumar S."/>
            <person name="Blaxter L. M."/>
        </authorList>
    </citation>
    <scope>NUCLEOTIDE SEQUENCE [LARGE SCALE GENOMIC DNA]</scope>
</reference>
<comment type="caution">
    <text evidence="1">The sequence shown here is derived from an EMBL/GenBank/DDBJ whole genome shotgun (WGS) entry which is preliminary data.</text>
</comment>
<name>A0A8S1EHQ1_9PELO</name>
<sequence length="129" mass="14503">MCSIYLQVLINNLTDEVIPQKCEELFNQSHPSKCQLAVISDVDLLKAYINSGIRSDLSLARIDPTMFKASGILCQCTFLKNGNTTTSPTREQFSTTGPIIETTTSFTKRVELIKYLYGIVMFFILHCVL</sequence>
<keyword evidence="2" id="KW-1185">Reference proteome</keyword>
<gene>
    <name evidence="1" type="ORF">CBOVIS_LOCUS3593</name>
</gene>
<proteinExistence type="predicted"/>
<dbReference type="Proteomes" id="UP000494206">
    <property type="component" value="Unassembled WGS sequence"/>
</dbReference>
<evidence type="ECO:0000313" key="2">
    <source>
        <dbReference type="Proteomes" id="UP000494206"/>
    </source>
</evidence>
<dbReference type="AlphaFoldDB" id="A0A8S1EHQ1"/>